<sequence>MSFIEESQAGIKISPQDSSYYGQNDRIVTVTGTLDDKMLV</sequence>
<organism evidence="1 2">
    <name type="scientific">Medicago truncatula</name>
    <name type="common">Barrel medic</name>
    <name type="synonym">Medicago tribuloides</name>
    <dbReference type="NCBI Taxonomy" id="3880"/>
    <lineage>
        <taxon>Eukaryota</taxon>
        <taxon>Viridiplantae</taxon>
        <taxon>Streptophyta</taxon>
        <taxon>Embryophyta</taxon>
        <taxon>Tracheophyta</taxon>
        <taxon>Spermatophyta</taxon>
        <taxon>Magnoliopsida</taxon>
        <taxon>eudicotyledons</taxon>
        <taxon>Gunneridae</taxon>
        <taxon>Pentapetalae</taxon>
        <taxon>rosids</taxon>
        <taxon>fabids</taxon>
        <taxon>Fabales</taxon>
        <taxon>Fabaceae</taxon>
        <taxon>Papilionoideae</taxon>
        <taxon>50 kb inversion clade</taxon>
        <taxon>NPAAA clade</taxon>
        <taxon>Hologalegina</taxon>
        <taxon>IRL clade</taxon>
        <taxon>Trifolieae</taxon>
        <taxon>Medicago</taxon>
    </lineage>
</organism>
<proteinExistence type="predicted"/>
<dbReference type="EMBL" id="PSQE01000003">
    <property type="protein sequence ID" value="RHN67378.1"/>
    <property type="molecule type" value="Genomic_DNA"/>
</dbReference>
<name>A0A396IRT9_MEDTR</name>
<dbReference type="GO" id="GO:0003723">
    <property type="term" value="F:RNA binding"/>
    <property type="evidence" value="ECO:0007669"/>
    <property type="project" value="InterPro"/>
</dbReference>
<dbReference type="Gramene" id="rna15561">
    <property type="protein sequence ID" value="RHN67378.1"/>
    <property type="gene ID" value="gene15561"/>
</dbReference>
<comment type="caution">
    <text evidence="1">The sequence shown here is derived from an EMBL/GenBank/DDBJ whole genome shotgun (WGS) entry which is preliminary data.</text>
</comment>
<gene>
    <name evidence="1" type="ORF">MtrunA17_Chr3g0102101</name>
</gene>
<dbReference type="Proteomes" id="UP000265566">
    <property type="component" value="Chromosome 3"/>
</dbReference>
<dbReference type="InterPro" id="IPR036612">
    <property type="entry name" value="KH_dom_type_1_sf"/>
</dbReference>
<accession>A0A396IRT9</accession>
<dbReference type="AlphaFoldDB" id="A0A396IRT9"/>
<evidence type="ECO:0000313" key="2">
    <source>
        <dbReference type="Proteomes" id="UP000265566"/>
    </source>
</evidence>
<dbReference type="SUPFAM" id="SSF54791">
    <property type="entry name" value="Eukaryotic type KH-domain (KH-domain type I)"/>
    <property type="match status" value="1"/>
</dbReference>
<evidence type="ECO:0000313" key="1">
    <source>
        <dbReference type="EMBL" id="RHN67378.1"/>
    </source>
</evidence>
<reference evidence="2" key="1">
    <citation type="journal article" date="2018" name="Nat. Plants">
        <title>Whole-genome landscape of Medicago truncatula symbiotic genes.</title>
        <authorList>
            <person name="Pecrix Y."/>
            <person name="Staton S.E."/>
            <person name="Sallet E."/>
            <person name="Lelandais-Briere C."/>
            <person name="Moreau S."/>
            <person name="Carrere S."/>
            <person name="Blein T."/>
            <person name="Jardinaud M.F."/>
            <person name="Latrasse D."/>
            <person name="Zouine M."/>
            <person name="Zahm M."/>
            <person name="Kreplak J."/>
            <person name="Mayjonade B."/>
            <person name="Satge C."/>
            <person name="Perez M."/>
            <person name="Cauet S."/>
            <person name="Marande W."/>
            <person name="Chantry-Darmon C."/>
            <person name="Lopez-Roques C."/>
            <person name="Bouchez O."/>
            <person name="Berard A."/>
            <person name="Debelle F."/>
            <person name="Munos S."/>
            <person name="Bendahmane A."/>
            <person name="Berges H."/>
            <person name="Niebel A."/>
            <person name="Buitink J."/>
            <person name="Frugier F."/>
            <person name="Benhamed M."/>
            <person name="Crespi M."/>
            <person name="Gouzy J."/>
            <person name="Gamas P."/>
        </authorList>
    </citation>
    <scope>NUCLEOTIDE SEQUENCE [LARGE SCALE GENOMIC DNA]</scope>
    <source>
        <strain evidence="2">cv. Jemalong A17</strain>
    </source>
</reference>
<protein>
    <submittedName>
        <fullName evidence="1">Putative K domain, type 1 protein</fullName>
    </submittedName>
</protein>